<name>A0A840WD53_9ACTN</name>
<proteinExistence type="predicted"/>
<evidence type="ECO:0000259" key="1">
    <source>
        <dbReference type="Pfam" id="PF13304"/>
    </source>
</evidence>
<sequence length="164" mass="18253">MRSSSSSSPPPAYDDARPESADWEAVTVAGVFGTNASGKSNLLDALSFMRDTVRWSMNHGEPGSGIHREPFALDAEAATDPSIFVIDLMLSGVRHTYGFAIDDGQVTEEWLYTYPKRRKRVVFERDGEDFAFGLQHARERAERLPPGSDPSTEVHRLVRAILRD</sequence>
<dbReference type="InterPro" id="IPR003959">
    <property type="entry name" value="ATPase_AAA_core"/>
</dbReference>
<dbReference type="Pfam" id="PF13304">
    <property type="entry name" value="AAA_21"/>
    <property type="match status" value="1"/>
</dbReference>
<feature type="domain" description="ATPase AAA-type core" evidence="1">
    <location>
        <begin position="29"/>
        <end position="128"/>
    </location>
</feature>
<dbReference type="AlphaFoldDB" id="A0A840WD53"/>
<dbReference type="Proteomes" id="UP000579647">
    <property type="component" value="Unassembled WGS sequence"/>
</dbReference>
<keyword evidence="3" id="KW-1185">Reference proteome</keyword>
<organism evidence="2 3">
    <name type="scientific">Nocardiopsis metallicus</name>
    <dbReference type="NCBI Taxonomy" id="179819"/>
    <lineage>
        <taxon>Bacteria</taxon>
        <taxon>Bacillati</taxon>
        <taxon>Actinomycetota</taxon>
        <taxon>Actinomycetes</taxon>
        <taxon>Streptosporangiales</taxon>
        <taxon>Nocardiopsidaceae</taxon>
        <taxon>Nocardiopsis</taxon>
    </lineage>
</organism>
<protein>
    <recommendedName>
        <fullName evidence="1">ATPase AAA-type core domain-containing protein</fullName>
    </recommendedName>
</protein>
<accession>A0A840WD53</accession>
<evidence type="ECO:0000313" key="2">
    <source>
        <dbReference type="EMBL" id="MBB5493323.1"/>
    </source>
</evidence>
<dbReference type="GO" id="GO:0016887">
    <property type="term" value="F:ATP hydrolysis activity"/>
    <property type="evidence" value="ECO:0007669"/>
    <property type="project" value="InterPro"/>
</dbReference>
<dbReference type="EMBL" id="JACHDO010000001">
    <property type="protein sequence ID" value="MBB5493323.1"/>
    <property type="molecule type" value="Genomic_DNA"/>
</dbReference>
<comment type="caution">
    <text evidence="2">The sequence shown here is derived from an EMBL/GenBank/DDBJ whole genome shotgun (WGS) entry which is preliminary data.</text>
</comment>
<dbReference type="RefSeq" id="WP_312893929.1">
    <property type="nucleotide sequence ID" value="NZ_BAAAKM010000007.1"/>
</dbReference>
<evidence type="ECO:0000313" key="3">
    <source>
        <dbReference type="Proteomes" id="UP000579647"/>
    </source>
</evidence>
<reference evidence="2 3" key="1">
    <citation type="submission" date="2020-08" db="EMBL/GenBank/DDBJ databases">
        <title>Sequencing the genomes of 1000 actinobacteria strains.</title>
        <authorList>
            <person name="Klenk H.-P."/>
        </authorList>
    </citation>
    <scope>NUCLEOTIDE SEQUENCE [LARGE SCALE GENOMIC DNA]</scope>
    <source>
        <strain evidence="2 3">DSM 44598</strain>
    </source>
</reference>
<gene>
    <name evidence="2" type="ORF">HNR07_004460</name>
</gene>
<dbReference type="GO" id="GO:0005524">
    <property type="term" value="F:ATP binding"/>
    <property type="evidence" value="ECO:0007669"/>
    <property type="project" value="InterPro"/>
</dbReference>